<sequence length="137" mass="15921">MALTKKKGAIAETKMLAYLIERGFNVSIPWGEDVRYDLVSEKEGVFKRIQVKYVTPQKGRLALFLRSANNWNTIKYTLENVDIIAVYDPKNDNIYFIPIKIFPKNNTLNLRIVNPKNNQEKNIIWASKFENADVLEK</sequence>
<proteinExistence type="predicted"/>
<evidence type="ECO:0000313" key="2">
    <source>
        <dbReference type="EMBL" id="GAH27057.1"/>
    </source>
</evidence>
<accession>X1E3F1</accession>
<evidence type="ECO:0000259" key="1">
    <source>
        <dbReference type="Pfam" id="PF11645"/>
    </source>
</evidence>
<dbReference type="InterPro" id="IPR011335">
    <property type="entry name" value="Restrct_endonuc-II-like"/>
</dbReference>
<dbReference type="Pfam" id="PF11645">
    <property type="entry name" value="PDDEXK_5"/>
    <property type="match status" value="1"/>
</dbReference>
<dbReference type="EMBL" id="BARU01000946">
    <property type="protein sequence ID" value="GAH27057.1"/>
    <property type="molecule type" value="Genomic_DNA"/>
</dbReference>
<dbReference type="GO" id="GO:0003676">
    <property type="term" value="F:nucleic acid binding"/>
    <property type="evidence" value="ECO:0007669"/>
    <property type="project" value="InterPro"/>
</dbReference>
<dbReference type="Gene3D" id="3.40.1350.10">
    <property type="match status" value="1"/>
</dbReference>
<gene>
    <name evidence="2" type="ORF">S03H2_02728</name>
</gene>
<comment type="caution">
    <text evidence="2">The sequence shown here is derived from an EMBL/GenBank/DDBJ whole genome shotgun (WGS) entry which is preliminary data.</text>
</comment>
<dbReference type="SUPFAM" id="SSF52980">
    <property type="entry name" value="Restriction endonuclease-like"/>
    <property type="match status" value="1"/>
</dbReference>
<feature type="domain" description="PD(D/E)XK endonuclease" evidence="1">
    <location>
        <begin position="4"/>
        <end position="130"/>
    </location>
</feature>
<dbReference type="AlphaFoldDB" id="X1E3F1"/>
<dbReference type="InterPro" id="IPR021671">
    <property type="entry name" value="PD(D/E)XK_Endonuc"/>
</dbReference>
<organism evidence="2">
    <name type="scientific">marine sediment metagenome</name>
    <dbReference type="NCBI Taxonomy" id="412755"/>
    <lineage>
        <taxon>unclassified sequences</taxon>
        <taxon>metagenomes</taxon>
        <taxon>ecological metagenomes</taxon>
    </lineage>
</organism>
<protein>
    <recommendedName>
        <fullName evidence="1">PD(D/E)XK endonuclease domain-containing protein</fullName>
    </recommendedName>
</protein>
<name>X1E3F1_9ZZZZ</name>
<reference evidence="2" key="1">
    <citation type="journal article" date="2014" name="Front. Microbiol.">
        <title>High frequency of phylogenetically diverse reductive dehalogenase-homologous genes in deep subseafloor sedimentary metagenomes.</title>
        <authorList>
            <person name="Kawai M."/>
            <person name="Futagami T."/>
            <person name="Toyoda A."/>
            <person name="Takaki Y."/>
            <person name="Nishi S."/>
            <person name="Hori S."/>
            <person name="Arai W."/>
            <person name="Tsubouchi T."/>
            <person name="Morono Y."/>
            <person name="Uchiyama I."/>
            <person name="Ito T."/>
            <person name="Fujiyama A."/>
            <person name="Inagaki F."/>
            <person name="Takami H."/>
        </authorList>
    </citation>
    <scope>NUCLEOTIDE SEQUENCE</scope>
    <source>
        <strain evidence="2">Expedition CK06-06</strain>
    </source>
</reference>
<dbReference type="InterPro" id="IPR011856">
    <property type="entry name" value="tRNA_endonuc-like_dom_sf"/>
</dbReference>